<sequence length="97" mass="11219">MRRRNHERRPKMTQMETTSKERKYVKWMNGKGQLAIRETGQVVGTCLSWRSGLSWTTNVTTSTTSYTYSHIYSQPLQKFNKAIHGCALFTLAVFLSV</sequence>
<organism evidence="1 2">
    <name type="scientific">Portunus trituberculatus</name>
    <name type="common">Swimming crab</name>
    <name type="synonym">Neptunus trituberculatus</name>
    <dbReference type="NCBI Taxonomy" id="210409"/>
    <lineage>
        <taxon>Eukaryota</taxon>
        <taxon>Metazoa</taxon>
        <taxon>Ecdysozoa</taxon>
        <taxon>Arthropoda</taxon>
        <taxon>Crustacea</taxon>
        <taxon>Multicrustacea</taxon>
        <taxon>Malacostraca</taxon>
        <taxon>Eumalacostraca</taxon>
        <taxon>Eucarida</taxon>
        <taxon>Decapoda</taxon>
        <taxon>Pleocyemata</taxon>
        <taxon>Brachyura</taxon>
        <taxon>Eubrachyura</taxon>
        <taxon>Portunoidea</taxon>
        <taxon>Portunidae</taxon>
        <taxon>Portuninae</taxon>
        <taxon>Portunus</taxon>
    </lineage>
</organism>
<evidence type="ECO:0000313" key="1">
    <source>
        <dbReference type="EMBL" id="MPC69733.1"/>
    </source>
</evidence>
<proteinExistence type="predicted"/>
<dbReference type="Proteomes" id="UP000324222">
    <property type="component" value="Unassembled WGS sequence"/>
</dbReference>
<evidence type="ECO:0000313" key="2">
    <source>
        <dbReference type="Proteomes" id="UP000324222"/>
    </source>
</evidence>
<gene>
    <name evidence="1" type="ORF">E2C01_063964</name>
</gene>
<dbReference type="AlphaFoldDB" id="A0A5B7HHV0"/>
<keyword evidence="2" id="KW-1185">Reference proteome</keyword>
<comment type="caution">
    <text evidence="1">The sequence shown here is derived from an EMBL/GenBank/DDBJ whole genome shotgun (WGS) entry which is preliminary data.</text>
</comment>
<protein>
    <submittedName>
        <fullName evidence="1">Uncharacterized protein</fullName>
    </submittedName>
</protein>
<accession>A0A5B7HHV0</accession>
<name>A0A5B7HHV0_PORTR</name>
<dbReference type="EMBL" id="VSRR010029902">
    <property type="protein sequence ID" value="MPC69733.1"/>
    <property type="molecule type" value="Genomic_DNA"/>
</dbReference>
<reference evidence="1 2" key="1">
    <citation type="submission" date="2019-05" db="EMBL/GenBank/DDBJ databases">
        <title>Another draft genome of Portunus trituberculatus and its Hox gene families provides insights of decapod evolution.</title>
        <authorList>
            <person name="Jeong J.-H."/>
            <person name="Song I."/>
            <person name="Kim S."/>
            <person name="Choi T."/>
            <person name="Kim D."/>
            <person name="Ryu S."/>
            <person name="Kim W."/>
        </authorList>
    </citation>
    <scope>NUCLEOTIDE SEQUENCE [LARGE SCALE GENOMIC DNA]</scope>
    <source>
        <tissue evidence="1">Muscle</tissue>
    </source>
</reference>